<evidence type="ECO:0000256" key="9">
    <source>
        <dbReference type="ARBA" id="ARBA00022840"/>
    </source>
</evidence>
<dbReference type="GO" id="GO:0032880">
    <property type="term" value="P:regulation of protein localization"/>
    <property type="evidence" value="ECO:0007669"/>
    <property type="project" value="UniProtKB-ARBA"/>
</dbReference>
<feature type="compositionally biased region" description="Polar residues" evidence="14">
    <location>
        <begin position="433"/>
        <end position="446"/>
    </location>
</feature>
<reference evidence="17" key="1">
    <citation type="submission" date="2022-11" db="UniProtKB">
        <authorList>
            <consortium name="WormBaseParasite"/>
        </authorList>
    </citation>
    <scope>IDENTIFICATION</scope>
</reference>
<evidence type="ECO:0000256" key="14">
    <source>
        <dbReference type="SAM" id="MobiDB-lite"/>
    </source>
</evidence>
<dbReference type="InterPro" id="IPR011009">
    <property type="entry name" value="Kinase-like_dom_sf"/>
</dbReference>
<comment type="catalytic activity">
    <reaction evidence="11">
        <text>L-seryl-[protein] + ATP = O-phospho-L-seryl-[protein] + ADP + H(+)</text>
        <dbReference type="Rhea" id="RHEA:17989"/>
        <dbReference type="Rhea" id="RHEA-COMP:9863"/>
        <dbReference type="Rhea" id="RHEA-COMP:11604"/>
        <dbReference type="ChEBI" id="CHEBI:15378"/>
        <dbReference type="ChEBI" id="CHEBI:29999"/>
        <dbReference type="ChEBI" id="CHEBI:30616"/>
        <dbReference type="ChEBI" id="CHEBI:83421"/>
        <dbReference type="ChEBI" id="CHEBI:456216"/>
        <dbReference type="EC" id="2.7.11.1"/>
    </reaction>
</comment>
<evidence type="ECO:0000256" key="11">
    <source>
        <dbReference type="ARBA" id="ARBA00048679"/>
    </source>
</evidence>
<dbReference type="SMART" id="SM00220">
    <property type="entry name" value="S_TKc"/>
    <property type="match status" value="1"/>
</dbReference>
<keyword evidence="7 12" id="KW-0547">Nucleotide-binding</keyword>
<dbReference type="GO" id="GO:0005524">
    <property type="term" value="F:ATP binding"/>
    <property type="evidence" value="ECO:0007669"/>
    <property type="project" value="UniProtKB-UniRule"/>
</dbReference>
<evidence type="ECO:0000259" key="15">
    <source>
        <dbReference type="PROSITE" id="PS50011"/>
    </source>
</evidence>
<protein>
    <recommendedName>
        <fullName evidence="3">non-specific serine/threonine protein kinase</fullName>
        <ecNumber evidence="3">2.7.11.1</ecNumber>
    </recommendedName>
</protein>
<sequence length="465" mass="52658">MLLLRMQEKDKEKDKGTRAERDSQGADPYRRVSAPANQRTQAKTSPGGTVGMANVRGSGPGSSASTTTVNSAGVLMVGPNFKVGKKIGCGNFGELRLGKNLYNNEHVAIKLEPMKSKAPQLHLEYRFYKLLGQTEGIPQVHYFGPCGKYNALVMELLGHSLEDLFDLCDRKFTLKTVCMAAMQLIRRIEYVHNKHLIYRDVKPENFLIGRHSTRKQHLLHIIDFGLAKEYIDCDTGKHIAYREHKSLTGTARYMSINTHLGKEQSRRDDLEALGHMFMYFLRGSLPWQGLKADTLKERYQKIGDTKRATPIEVLCEGFPDEFAQYLRYARRLDFFETPDYDYCYNLFKSVLDRLGFTYDYEFDWTPKLNTVSTPSGSHDGTNKPDPKRSSTNKDGRELKPGGGGTLTGNIKNFGSTQVINSNTGEITDDPGGRSQQPITQPENDVSSEVKCCCFRRRRRKVPQQK</sequence>
<evidence type="ECO:0000256" key="12">
    <source>
        <dbReference type="PROSITE-ProRule" id="PRU10141"/>
    </source>
</evidence>
<keyword evidence="9 12" id="KW-0067">ATP-binding</keyword>
<feature type="region of interest" description="Disordered" evidence="14">
    <location>
        <begin position="371"/>
        <end position="446"/>
    </location>
</feature>
<keyword evidence="6" id="KW-0808">Transferase</keyword>
<evidence type="ECO:0000256" key="6">
    <source>
        <dbReference type="ARBA" id="ARBA00022679"/>
    </source>
</evidence>
<proteinExistence type="inferred from homology"/>
<dbReference type="SUPFAM" id="SSF56112">
    <property type="entry name" value="Protein kinase-like (PK-like)"/>
    <property type="match status" value="1"/>
</dbReference>
<feature type="compositionally biased region" description="Polar residues" evidence="14">
    <location>
        <begin position="407"/>
        <end position="425"/>
    </location>
</feature>
<organism evidence="16 17">
    <name type="scientific">Plectus sambesii</name>
    <dbReference type="NCBI Taxonomy" id="2011161"/>
    <lineage>
        <taxon>Eukaryota</taxon>
        <taxon>Metazoa</taxon>
        <taxon>Ecdysozoa</taxon>
        <taxon>Nematoda</taxon>
        <taxon>Chromadorea</taxon>
        <taxon>Plectida</taxon>
        <taxon>Plectina</taxon>
        <taxon>Plectoidea</taxon>
        <taxon>Plectidae</taxon>
        <taxon>Plectus</taxon>
    </lineage>
</organism>
<dbReference type="GO" id="GO:0071944">
    <property type="term" value="C:cell periphery"/>
    <property type="evidence" value="ECO:0007669"/>
    <property type="project" value="UniProtKB-ARBA"/>
</dbReference>
<dbReference type="Gene3D" id="1.10.510.10">
    <property type="entry name" value="Transferase(Phosphotransferase) domain 1"/>
    <property type="match status" value="1"/>
</dbReference>
<dbReference type="EC" id="2.7.11.1" evidence="3"/>
<dbReference type="FunFam" id="1.10.510.10:FF:000703">
    <property type="entry name" value="Casein kinase I gamma"/>
    <property type="match status" value="1"/>
</dbReference>
<feature type="region of interest" description="Disordered" evidence="14">
    <location>
        <begin position="1"/>
        <end position="67"/>
    </location>
</feature>
<dbReference type="AlphaFoldDB" id="A0A914VUQ5"/>
<keyword evidence="4" id="KW-0963">Cytoplasm</keyword>
<dbReference type="GO" id="GO:0005737">
    <property type="term" value="C:cytoplasm"/>
    <property type="evidence" value="ECO:0007669"/>
    <property type="project" value="UniProtKB-SubCell"/>
</dbReference>
<dbReference type="InterPro" id="IPR050235">
    <property type="entry name" value="CK1_Ser-Thr_kinase"/>
</dbReference>
<dbReference type="PROSITE" id="PS00108">
    <property type="entry name" value="PROTEIN_KINASE_ST"/>
    <property type="match status" value="1"/>
</dbReference>
<feature type="compositionally biased region" description="Polar residues" evidence="14">
    <location>
        <begin position="35"/>
        <end position="47"/>
    </location>
</feature>
<evidence type="ECO:0000313" key="16">
    <source>
        <dbReference type="Proteomes" id="UP000887566"/>
    </source>
</evidence>
<evidence type="ECO:0000256" key="1">
    <source>
        <dbReference type="ARBA" id="ARBA00004496"/>
    </source>
</evidence>
<evidence type="ECO:0000313" key="17">
    <source>
        <dbReference type="WBParaSite" id="PSAMB.scaffold2508size22830.g18122.t1"/>
    </source>
</evidence>
<dbReference type="Pfam" id="PF00069">
    <property type="entry name" value="Pkinase"/>
    <property type="match status" value="1"/>
</dbReference>
<evidence type="ECO:0000256" key="2">
    <source>
        <dbReference type="ARBA" id="ARBA00005926"/>
    </source>
</evidence>
<accession>A0A914VUQ5</accession>
<comment type="catalytic activity">
    <reaction evidence="10">
        <text>L-threonyl-[protein] + ATP = O-phospho-L-threonyl-[protein] + ADP + H(+)</text>
        <dbReference type="Rhea" id="RHEA:46608"/>
        <dbReference type="Rhea" id="RHEA-COMP:11060"/>
        <dbReference type="Rhea" id="RHEA-COMP:11605"/>
        <dbReference type="ChEBI" id="CHEBI:15378"/>
        <dbReference type="ChEBI" id="CHEBI:30013"/>
        <dbReference type="ChEBI" id="CHEBI:30616"/>
        <dbReference type="ChEBI" id="CHEBI:61977"/>
        <dbReference type="ChEBI" id="CHEBI:456216"/>
        <dbReference type="EC" id="2.7.11.1"/>
    </reaction>
</comment>
<evidence type="ECO:0000256" key="4">
    <source>
        <dbReference type="ARBA" id="ARBA00022490"/>
    </source>
</evidence>
<dbReference type="InterPro" id="IPR000719">
    <property type="entry name" value="Prot_kinase_dom"/>
</dbReference>
<dbReference type="Proteomes" id="UP000887566">
    <property type="component" value="Unplaced"/>
</dbReference>
<dbReference type="InterPro" id="IPR008271">
    <property type="entry name" value="Ser/Thr_kinase_AS"/>
</dbReference>
<evidence type="ECO:0000256" key="13">
    <source>
        <dbReference type="RuleBase" id="RU000304"/>
    </source>
</evidence>
<evidence type="ECO:0000256" key="3">
    <source>
        <dbReference type="ARBA" id="ARBA00012513"/>
    </source>
</evidence>
<comment type="subcellular location">
    <subcellularLocation>
        <location evidence="1">Cytoplasm</location>
    </subcellularLocation>
</comment>
<dbReference type="PROSITE" id="PS50011">
    <property type="entry name" value="PROTEIN_KINASE_DOM"/>
    <property type="match status" value="1"/>
</dbReference>
<dbReference type="GO" id="GO:0004674">
    <property type="term" value="F:protein serine/threonine kinase activity"/>
    <property type="evidence" value="ECO:0007669"/>
    <property type="project" value="UniProtKB-KW"/>
</dbReference>
<keyword evidence="5 13" id="KW-0723">Serine/threonine-protein kinase</keyword>
<evidence type="ECO:0000256" key="10">
    <source>
        <dbReference type="ARBA" id="ARBA00047899"/>
    </source>
</evidence>
<comment type="similarity">
    <text evidence="2">Belongs to the protein kinase superfamily. CK1 Ser/Thr protein kinase family. Casein kinase I subfamily.</text>
</comment>
<dbReference type="InterPro" id="IPR017441">
    <property type="entry name" value="Protein_kinase_ATP_BS"/>
</dbReference>
<keyword evidence="8" id="KW-0418">Kinase</keyword>
<name>A0A914VUQ5_9BILA</name>
<feature type="binding site" evidence="12">
    <location>
        <position position="110"/>
    </location>
    <ligand>
        <name>ATP</name>
        <dbReference type="ChEBI" id="CHEBI:30616"/>
    </ligand>
</feature>
<dbReference type="WBParaSite" id="PSAMB.scaffold2508size22830.g18122.t1">
    <property type="protein sequence ID" value="PSAMB.scaffold2508size22830.g18122.t1"/>
    <property type="gene ID" value="PSAMB.scaffold2508size22830.g18122"/>
</dbReference>
<dbReference type="CDD" id="cd14126">
    <property type="entry name" value="STKc_CK1_gamma"/>
    <property type="match status" value="1"/>
</dbReference>
<evidence type="ECO:0000256" key="8">
    <source>
        <dbReference type="ARBA" id="ARBA00022777"/>
    </source>
</evidence>
<keyword evidence="16" id="KW-1185">Reference proteome</keyword>
<evidence type="ECO:0000256" key="7">
    <source>
        <dbReference type="ARBA" id="ARBA00022741"/>
    </source>
</evidence>
<evidence type="ECO:0000256" key="5">
    <source>
        <dbReference type="ARBA" id="ARBA00022527"/>
    </source>
</evidence>
<feature type="compositionally biased region" description="Basic and acidic residues" evidence="14">
    <location>
        <begin position="380"/>
        <end position="399"/>
    </location>
</feature>
<dbReference type="PANTHER" id="PTHR11909">
    <property type="entry name" value="CASEIN KINASE-RELATED"/>
    <property type="match status" value="1"/>
</dbReference>
<dbReference type="PROSITE" id="PS00107">
    <property type="entry name" value="PROTEIN_KINASE_ATP"/>
    <property type="match status" value="1"/>
</dbReference>
<feature type="compositionally biased region" description="Basic and acidic residues" evidence="14">
    <location>
        <begin position="1"/>
        <end position="30"/>
    </location>
</feature>
<feature type="domain" description="Protein kinase" evidence="15">
    <location>
        <begin position="81"/>
        <end position="351"/>
    </location>
</feature>